<feature type="domain" description="Peptidase M16 C-terminal" evidence="6">
    <location>
        <begin position="225"/>
        <end position="400"/>
    </location>
</feature>
<feature type="chain" id="PRO_5026781992" evidence="4">
    <location>
        <begin position="23"/>
        <end position="1011"/>
    </location>
</feature>
<name>A0A6J4SII9_9SPHN</name>
<evidence type="ECO:0000259" key="5">
    <source>
        <dbReference type="Pfam" id="PF00675"/>
    </source>
</evidence>
<proteinExistence type="inferred from homology"/>
<keyword evidence="7" id="KW-0645">Protease</keyword>
<dbReference type="SUPFAM" id="SSF63411">
    <property type="entry name" value="LuxS/MPP-like metallohydrolase"/>
    <property type="match status" value="4"/>
</dbReference>
<dbReference type="Pfam" id="PF00675">
    <property type="entry name" value="Peptidase_M16"/>
    <property type="match status" value="2"/>
</dbReference>
<reference evidence="7" key="1">
    <citation type="submission" date="2020-02" db="EMBL/GenBank/DDBJ databases">
        <authorList>
            <person name="Meier V. D."/>
        </authorList>
    </citation>
    <scope>NUCLEOTIDE SEQUENCE</scope>
    <source>
        <strain evidence="7">AVDCRST_MAG39</strain>
    </source>
</reference>
<feature type="domain" description="Peptidase M16 N-terminal" evidence="5">
    <location>
        <begin position="68"/>
        <end position="159"/>
    </location>
</feature>
<dbReference type="GO" id="GO:0046872">
    <property type="term" value="F:metal ion binding"/>
    <property type="evidence" value="ECO:0007669"/>
    <property type="project" value="InterPro"/>
</dbReference>
<keyword evidence="4" id="KW-0732">Signal</keyword>
<sequence>MRVRLPTLLLLATALGAGSTTGVDTAAAPGAAAPASAQATAPVAPLNRLVSQVDIPYESFTLPNGLRVYVHEDRKAPVVAVSIWYHVGSKDEPKGRTGFAHLFEHLMFNGSENAPGDFFAPLQEVGATDYNGTTWFDRTNYFETVPTPALERALFLESDRMGYLLGAVTQANLKNQIGVVQNEKRQGDNQPYGLVEYAQLEALFPEGHPYRHSTIGSMADLDAASLDDVKNWFRQNYGPNNAVLVLAGDVDVATARRLVTQYFGAIPRGPEPREVEAAVPTLPAPKAETMTDRVATTRIYRMWAVPGLLDDESVALDVAAGVLGGLSSSRLDNALVRDEKLAVAVSTGNQSFEKIGMFEISADVRPGVDPATVARRMDEIVAQFLAEGPTEDEVRRVATQSVAGRIRGLESVGGFGGKAVTLAEGALYADDPELYKKQLRQLASIRPAEVRQVASKWLSRPVYALTVAPGERKAYEEGRGGQGGQAKAEGTSAPAYYRVPAAGEKPLAPASKITVASEPVQLAQAAQRRPAQAQAQPRIARPQPPLGPVQNVDFPDIQRARLSNGVQVVYAQRTAVPATRVAVSFDAGNAADSRTKLGTQSLMLALLDEGTTTRNSRQIAEEQERLGASIGAGATMDRTTVSLSALSANLQPSLDLLADIVRNPAFDPAEVERLRAQQLARISAELTQPQGLALRALPPALFGRDHPYGVPFTGTGDPQAVAKVTRDDLAAFHQAWFRPELSRIYVVSSLPLSEVTPLLERSFGGWTAPAGVPAGAKNLAAPTARPNPRIILVDRPQSPQSVILGGMILPFTGRDDLDTLGLANDVLGGTFLSRLNMDLRETKGWSYGVNGSINRLLGPVPYIVSAPVQANRTGDSIVALRQNMVEFLRTRGVQADERARSVANRAFSLAGRFETSDAVLSGLQSIDLYGWSDDYYERLASRYQGMTAAQLDAAARGALDPSRITWVVVGDAATVRPQLGKLGLPIEQISAAQLGAVPAPAQAGAATTGDR</sequence>
<evidence type="ECO:0000259" key="6">
    <source>
        <dbReference type="Pfam" id="PF05193"/>
    </source>
</evidence>
<protein>
    <submittedName>
        <fullName evidence="7">Zinc protease</fullName>
    </submittedName>
</protein>
<dbReference type="InterPro" id="IPR011249">
    <property type="entry name" value="Metalloenz_LuxS/M16"/>
</dbReference>
<feature type="domain" description="Peptidase M16 N-terminal" evidence="5">
    <location>
        <begin position="568"/>
        <end position="702"/>
    </location>
</feature>
<comment type="similarity">
    <text evidence="1">Belongs to the peptidase M16 family.</text>
</comment>
<keyword evidence="2" id="KW-0482">Metalloprotease</keyword>
<dbReference type="InterPro" id="IPR050361">
    <property type="entry name" value="MPP/UQCRC_Complex"/>
</dbReference>
<feature type="domain" description="Peptidase M16 C-terminal" evidence="6">
    <location>
        <begin position="723"/>
        <end position="902"/>
    </location>
</feature>
<dbReference type="Gene3D" id="3.30.830.10">
    <property type="entry name" value="Metalloenzyme, LuxS/M16 peptidase-like"/>
    <property type="match status" value="4"/>
</dbReference>
<accession>A0A6J4SII9</accession>
<evidence type="ECO:0000256" key="1">
    <source>
        <dbReference type="ARBA" id="ARBA00007261"/>
    </source>
</evidence>
<dbReference type="InterPro" id="IPR007863">
    <property type="entry name" value="Peptidase_M16_C"/>
</dbReference>
<dbReference type="GO" id="GO:0006508">
    <property type="term" value="P:proteolysis"/>
    <property type="evidence" value="ECO:0007669"/>
    <property type="project" value="UniProtKB-KW"/>
</dbReference>
<dbReference type="EMBL" id="CADCVW010000037">
    <property type="protein sequence ID" value="CAA9492666.1"/>
    <property type="molecule type" value="Genomic_DNA"/>
</dbReference>
<evidence type="ECO:0000313" key="7">
    <source>
        <dbReference type="EMBL" id="CAA9492666.1"/>
    </source>
</evidence>
<evidence type="ECO:0000256" key="3">
    <source>
        <dbReference type="SAM" id="MobiDB-lite"/>
    </source>
</evidence>
<organism evidence="7">
    <name type="scientific">uncultured Sphingomonadaceae bacterium</name>
    <dbReference type="NCBI Taxonomy" id="169976"/>
    <lineage>
        <taxon>Bacteria</taxon>
        <taxon>Pseudomonadati</taxon>
        <taxon>Pseudomonadota</taxon>
        <taxon>Alphaproteobacteria</taxon>
        <taxon>Sphingomonadales</taxon>
        <taxon>Sphingomonadaceae</taxon>
        <taxon>environmental samples</taxon>
    </lineage>
</organism>
<dbReference type="Pfam" id="PF05193">
    <property type="entry name" value="Peptidase_M16_C"/>
    <property type="match status" value="2"/>
</dbReference>
<dbReference type="PANTHER" id="PTHR11851">
    <property type="entry name" value="METALLOPROTEASE"/>
    <property type="match status" value="1"/>
</dbReference>
<dbReference type="AlphaFoldDB" id="A0A6J4SII9"/>
<gene>
    <name evidence="7" type="ORF">AVDCRST_MAG39-873</name>
</gene>
<dbReference type="GO" id="GO:0008237">
    <property type="term" value="F:metallopeptidase activity"/>
    <property type="evidence" value="ECO:0007669"/>
    <property type="project" value="UniProtKB-KW"/>
</dbReference>
<feature type="compositionally biased region" description="Low complexity" evidence="3">
    <location>
        <begin position="521"/>
        <end position="541"/>
    </location>
</feature>
<dbReference type="InterPro" id="IPR011765">
    <property type="entry name" value="Pept_M16_N"/>
</dbReference>
<feature type="signal peptide" evidence="4">
    <location>
        <begin position="1"/>
        <end position="22"/>
    </location>
</feature>
<evidence type="ECO:0000256" key="4">
    <source>
        <dbReference type="SAM" id="SignalP"/>
    </source>
</evidence>
<feature type="region of interest" description="Disordered" evidence="3">
    <location>
        <begin position="521"/>
        <end position="550"/>
    </location>
</feature>
<evidence type="ECO:0000256" key="2">
    <source>
        <dbReference type="ARBA" id="ARBA00023049"/>
    </source>
</evidence>
<dbReference type="PANTHER" id="PTHR11851:SF49">
    <property type="entry name" value="MITOCHONDRIAL-PROCESSING PEPTIDASE SUBUNIT ALPHA"/>
    <property type="match status" value="1"/>
</dbReference>
<keyword evidence="2" id="KW-0378">Hydrolase</keyword>